<keyword evidence="6" id="KW-0406">Ion transport</keyword>
<evidence type="ECO:0000256" key="8">
    <source>
        <dbReference type="SAM" id="MobiDB-lite"/>
    </source>
</evidence>
<evidence type="ECO:0000256" key="6">
    <source>
        <dbReference type="ARBA" id="ARBA00023065"/>
    </source>
</evidence>
<feature type="compositionally biased region" description="Polar residues" evidence="8">
    <location>
        <begin position="900"/>
        <end position="909"/>
    </location>
</feature>
<feature type="region of interest" description="Disordered" evidence="8">
    <location>
        <begin position="878"/>
        <end position="917"/>
    </location>
</feature>
<feature type="compositionally biased region" description="Low complexity" evidence="8">
    <location>
        <begin position="878"/>
        <end position="887"/>
    </location>
</feature>
<feature type="region of interest" description="Disordered" evidence="8">
    <location>
        <begin position="975"/>
        <end position="1012"/>
    </location>
</feature>
<dbReference type="Pfam" id="PF01496">
    <property type="entry name" value="V_ATPase_I"/>
    <property type="match status" value="2"/>
</dbReference>
<dbReference type="EMBL" id="QBIY01012558">
    <property type="protein sequence ID" value="RXN23749.1"/>
    <property type="molecule type" value="Genomic_DNA"/>
</dbReference>
<dbReference type="InterPro" id="IPR002490">
    <property type="entry name" value="V-ATPase_116kDa_su"/>
</dbReference>
<feature type="transmembrane region" description="Helical" evidence="9">
    <location>
        <begin position="582"/>
        <end position="604"/>
    </location>
</feature>
<feature type="transmembrane region" description="Helical" evidence="9">
    <location>
        <begin position="362"/>
        <end position="388"/>
    </location>
</feature>
<reference evidence="10 11" key="1">
    <citation type="submission" date="2018-03" db="EMBL/GenBank/DDBJ databases">
        <title>Draft genome sequence of Rohu Carp (Labeo rohita).</title>
        <authorList>
            <person name="Das P."/>
            <person name="Kushwaha B."/>
            <person name="Joshi C.G."/>
            <person name="Kumar D."/>
            <person name="Nagpure N.S."/>
            <person name="Sahoo L."/>
            <person name="Das S.P."/>
            <person name="Bit A."/>
            <person name="Patnaik S."/>
            <person name="Meher P.K."/>
            <person name="Jayasankar P."/>
            <person name="Koringa P.G."/>
            <person name="Patel N.V."/>
            <person name="Hinsu A.T."/>
            <person name="Kumar R."/>
            <person name="Pandey M."/>
            <person name="Agarwal S."/>
            <person name="Srivastava S."/>
            <person name="Singh M."/>
            <person name="Iquebal M.A."/>
            <person name="Jaiswal S."/>
            <person name="Angadi U.B."/>
            <person name="Kumar N."/>
            <person name="Raza M."/>
            <person name="Shah T.M."/>
            <person name="Rai A."/>
            <person name="Jena J.K."/>
        </authorList>
    </citation>
    <scope>NUCLEOTIDE SEQUENCE [LARGE SCALE GENOMIC DNA]</scope>
    <source>
        <strain evidence="10">DASCIFA01</strain>
        <tissue evidence="10">Testis</tissue>
    </source>
</reference>
<feature type="transmembrane region" description="Helical" evidence="9">
    <location>
        <begin position="516"/>
        <end position="541"/>
    </location>
</feature>
<feature type="transmembrane region" description="Helical" evidence="9">
    <location>
        <begin position="488"/>
        <end position="509"/>
    </location>
</feature>
<evidence type="ECO:0007829" key="12">
    <source>
        <dbReference type="PeptideAtlas" id="A0A498MQB4"/>
    </source>
</evidence>
<keyword evidence="11" id="KW-1185">Reference proteome</keyword>
<evidence type="ECO:0000256" key="5">
    <source>
        <dbReference type="ARBA" id="ARBA00022989"/>
    </source>
</evidence>
<evidence type="ECO:0000256" key="2">
    <source>
        <dbReference type="ARBA" id="ARBA00009904"/>
    </source>
</evidence>
<dbReference type="GO" id="GO:0007035">
    <property type="term" value="P:vacuolar acidification"/>
    <property type="evidence" value="ECO:0007669"/>
    <property type="project" value="TreeGrafter"/>
</dbReference>
<name>A0A498MQB4_LABRO</name>
<comment type="subcellular location">
    <subcellularLocation>
        <location evidence="1">Membrane</location>
        <topology evidence="1">Multi-pass membrane protein</topology>
    </subcellularLocation>
</comment>
<dbReference type="GO" id="GO:0033179">
    <property type="term" value="C:proton-transporting V-type ATPase, V0 domain"/>
    <property type="evidence" value="ECO:0007669"/>
    <property type="project" value="InterPro"/>
</dbReference>
<keyword evidence="5 9" id="KW-1133">Transmembrane helix</keyword>
<evidence type="ECO:0000256" key="3">
    <source>
        <dbReference type="ARBA" id="ARBA00022448"/>
    </source>
</evidence>
<keyword evidence="3" id="KW-0813">Transport</keyword>
<dbReference type="GO" id="GO:0046961">
    <property type="term" value="F:proton-transporting ATPase activity, rotational mechanism"/>
    <property type="evidence" value="ECO:0007669"/>
    <property type="project" value="InterPro"/>
</dbReference>
<dbReference type="GO" id="GO:0051117">
    <property type="term" value="F:ATPase binding"/>
    <property type="evidence" value="ECO:0007669"/>
    <property type="project" value="TreeGrafter"/>
</dbReference>
<comment type="caution">
    <text evidence="10">The sequence shown here is derived from an EMBL/GenBank/DDBJ whole genome shotgun (WGS) entry which is preliminary data.</text>
</comment>
<feature type="compositionally biased region" description="Polar residues" evidence="8">
    <location>
        <begin position="998"/>
        <end position="1012"/>
    </location>
</feature>
<accession>A0A498MQB4</accession>
<evidence type="ECO:0000313" key="10">
    <source>
        <dbReference type="EMBL" id="RXN23749.1"/>
    </source>
</evidence>
<evidence type="ECO:0000313" key="11">
    <source>
        <dbReference type="Proteomes" id="UP000290572"/>
    </source>
</evidence>
<keyword evidence="4 9" id="KW-0812">Transmembrane</keyword>
<dbReference type="STRING" id="84645.A0A498MQB4"/>
<dbReference type="AlphaFoldDB" id="A0A498MQB4"/>
<protein>
    <submittedName>
        <fullName evidence="10">V-type proton ATPase 116 kDa subunit a-like protein</fullName>
    </submittedName>
</protein>
<organism evidence="10 11">
    <name type="scientific">Labeo rohita</name>
    <name type="common">Indian major carp</name>
    <name type="synonym">Cyprinus rohita</name>
    <dbReference type="NCBI Taxonomy" id="84645"/>
    <lineage>
        <taxon>Eukaryota</taxon>
        <taxon>Metazoa</taxon>
        <taxon>Chordata</taxon>
        <taxon>Craniata</taxon>
        <taxon>Vertebrata</taxon>
        <taxon>Euteleostomi</taxon>
        <taxon>Actinopterygii</taxon>
        <taxon>Neopterygii</taxon>
        <taxon>Teleostei</taxon>
        <taxon>Ostariophysi</taxon>
        <taxon>Cypriniformes</taxon>
        <taxon>Cyprinidae</taxon>
        <taxon>Labeoninae</taxon>
        <taxon>Labeonini</taxon>
        <taxon>Labeo</taxon>
    </lineage>
</organism>
<evidence type="ECO:0000256" key="1">
    <source>
        <dbReference type="ARBA" id="ARBA00004141"/>
    </source>
</evidence>
<comment type="similarity">
    <text evidence="2">Belongs to the V-ATPase 116 kDa subunit family.</text>
</comment>
<sequence>MGSLFRSEEVCLVQLFLQSGSAYNCVSELGELGIVEFRDLNPNVNAFQRKFVNEVRRCEELEKTFVFLEQEIVRSLSQKLQPPIPTPPAPQPRDLLTIEEESERLARELREAPLVSFEPVGLAENRQDVRLSFVAGVVHPWKVPAFERLLWRACRGYIIVDFHEMEEKLEHPDSGEQVQWTVFLISFWGDQIGQKVKKICDCFHTQTFPYPENQAEREETLNGLRGRIEDIKSVMGETEQYMQQLLVRALARLPEWIVQVQKCKAVQTVLNLCSPSVTDKCLIAEAWCPVSQLTALQSALREGGRKSGSSVDSFYNRLPATTSPPTLFPTNAFTAGFQNIVDAYGVASYREMNPAVYTIITFPFLFAVMFGDVGHGLLMTLAALWMVLEEKDPKMRKNTNEIWQMMFGGRYLILLMGLFSIYTGAIYNECFSRGLSTFSEETFRSSQYLTLDPNVTGVFTGPYPFGIDPIWGLANNHLTFLNSYKMKMSVIIGVIHMTFGVCLSLFNYVHFKDISSVFLVLIPELCFMLCLFGYLIFMVIYKWVMYGPLNSNTAPSILIHFIDMFLFTENKDNQPLYTGQMIVQKVLVIVAVLSVPVLLLGKPIQEYITHRRKRTQHSEFDTANVFMHQAIHTIEYCLGCISNTASYLRLWALSLAHAQLSEVLWLMVMRISFRQLSYVGSVIMVAIFAAFAVLTVSILLVMEGLSAFLHALRLHWEPDENYGSEDVNESLVQNHKSEEVAHVSRWSKYTDQTAEGPDRQEDEEEDENVYTERYRFKSQGTRKRKKISTFKSFGGPYDNCEDEESLTGCPEFKRQPYLPLQHDRFNSSWNKGFASKYSSCGRPGDVEPCTRINLPSSYQAVCYPTACSNSTYTVENSSANSQQFNSSYKPPTLTKGLTMHTKSPSVSSRKSGESKIENKDSKWDKFLTVVPNQQDEEEYDYDAHDSSNYSDNTAVPYFTEALMNIGVDSEKCRYPPNEKTDSGAVKRQKSVGGCVDRNVSSPTNNHSSKTNGFENAVCKQPSLSKAACSSLSINSLFFTDEDFDDTF</sequence>
<dbReference type="GO" id="GO:0016471">
    <property type="term" value="C:vacuolar proton-transporting V-type ATPase complex"/>
    <property type="evidence" value="ECO:0007669"/>
    <property type="project" value="TreeGrafter"/>
</dbReference>
<feature type="transmembrane region" description="Helical" evidence="9">
    <location>
        <begin position="409"/>
        <end position="427"/>
    </location>
</feature>
<keyword evidence="7 9" id="KW-0472">Membrane</keyword>
<dbReference type="GO" id="GO:0005886">
    <property type="term" value="C:plasma membrane"/>
    <property type="evidence" value="ECO:0007669"/>
    <property type="project" value="TreeGrafter"/>
</dbReference>
<gene>
    <name evidence="10" type="ORF">ROHU_022577</name>
</gene>
<evidence type="ECO:0000256" key="7">
    <source>
        <dbReference type="ARBA" id="ARBA00023136"/>
    </source>
</evidence>
<dbReference type="Proteomes" id="UP000290572">
    <property type="component" value="Unassembled WGS sequence"/>
</dbReference>
<proteinExistence type="evidence at protein level"/>
<feature type="transmembrane region" description="Helical" evidence="9">
    <location>
        <begin position="676"/>
        <end position="702"/>
    </location>
</feature>
<dbReference type="PANTHER" id="PTHR11629:SF21">
    <property type="entry name" value="V-TYPE PROTON ATPASE 116 KDA SUBUNIT A 3"/>
    <property type="match status" value="1"/>
</dbReference>
<keyword evidence="12" id="KW-1267">Proteomics identification</keyword>
<evidence type="ECO:0000256" key="9">
    <source>
        <dbReference type="SAM" id="Phobius"/>
    </source>
</evidence>
<evidence type="ECO:0000256" key="4">
    <source>
        <dbReference type="ARBA" id="ARBA00022692"/>
    </source>
</evidence>
<dbReference type="PANTHER" id="PTHR11629">
    <property type="entry name" value="VACUOLAR PROTON ATPASES"/>
    <property type="match status" value="1"/>
</dbReference>